<dbReference type="Gene3D" id="3.90.1200.10">
    <property type="match status" value="1"/>
</dbReference>
<evidence type="ECO:0000256" key="2">
    <source>
        <dbReference type="RuleBase" id="RU003749"/>
    </source>
</evidence>
<feature type="domain" description="STAS" evidence="3">
    <location>
        <begin position="1"/>
        <end position="102"/>
    </location>
</feature>
<dbReference type="InterPro" id="IPR002645">
    <property type="entry name" value="STAS_dom"/>
</dbReference>
<evidence type="ECO:0000259" key="3">
    <source>
        <dbReference type="PROSITE" id="PS50801"/>
    </source>
</evidence>
<dbReference type="InterPro" id="IPR036513">
    <property type="entry name" value="STAS_dom_sf"/>
</dbReference>
<dbReference type="EMBL" id="DVMU01000160">
    <property type="protein sequence ID" value="HIU34313.1"/>
    <property type="molecule type" value="Genomic_DNA"/>
</dbReference>
<proteinExistence type="inferred from homology"/>
<dbReference type="Pfam" id="PF01740">
    <property type="entry name" value="STAS"/>
    <property type="match status" value="1"/>
</dbReference>
<evidence type="ECO:0000313" key="5">
    <source>
        <dbReference type="Proteomes" id="UP000824072"/>
    </source>
</evidence>
<dbReference type="InterPro" id="IPR002575">
    <property type="entry name" value="Aminoglycoside_PTrfase"/>
</dbReference>
<sequence>MNHVIENGVLKVFLSGHIDSGNAPATESEIFAIRDEQPHEAMILDLRELSYISSAGLRIVLRLRKAEPELKLTNVSPEVYEIFIMTGFTEMMPVEKAYRNISIEGCEAIGRGANGTVYRIDKDTVVKVYNNPDCLADVQRERELARKAFVLGIPTAIPYDVVRVGEQFGSVFELLNSKSFSKLIAANPEKIDQYVDLFVDLLHKLHSTHIKPGEMPNMKALALEWAEIVREQLPEAYGKKLCDLVNAVPDTDNLLHGDYHTNNIVMQNDEVLIIDMDTLCVGHPIFELASIYLAFVGFGELDPTIVEAFLKLPYATTRLFWQKALRRYLGTLDEAVVRSVEEKAMVISYTRLMRRTIRRNGLHTEDGRKIIDLCARRLVELLDRLDSLYF</sequence>
<dbReference type="CDD" id="cd07043">
    <property type="entry name" value="STAS_anti-anti-sigma_factors"/>
    <property type="match status" value="1"/>
</dbReference>
<name>A0A9D1IBQ0_9FIRM</name>
<dbReference type="AlphaFoldDB" id="A0A9D1IBQ0"/>
<organism evidence="4 5">
    <name type="scientific">Candidatus Pullichristensenella excrementigallinarum</name>
    <dbReference type="NCBI Taxonomy" id="2840907"/>
    <lineage>
        <taxon>Bacteria</taxon>
        <taxon>Bacillati</taxon>
        <taxon>Bacillota</taxon>
        <taxon>Clostridia</taxon>
        <taxon>Candidatus Pullichristensenella</taxon>
    </lineage>
</organism>
<dbReference type="NCBIfam" id="TIGR00377">
    <property type="entry name" value="ant_ant_sig"/>
    <property type="match status" value="1"/>
</dbReference>
<dbReference type="InterPro" id="IPR003658">
    <property type="entry name" value="Anti-sigma_ant"/>
</dbReference>
<dbReference type="PROSITE" id="PS50801">
    <property type="entry name" value="STAS"/>
    <property type="match status" value="1"/>
</dbReference>
<protein>
    <recommendedName>
        <fullName evidence="2">Anti-sigma factor antagonist</fullName>
    </recommendedName>
</protein>
<comment type="caution">
    <text evidence="4">The sequence shown here is derived from an EMBL/GenBank/DDBJ whole genome shotgun (WGS) entry which is preliminary data.</text>
</comment>
<reference evidence="4" key="2">
    <citation type="journal article" date="2021" name="PeerJ">
        <title>Extensive microbial diversity within the chicken gut microbiome revealed by metagenomics and culture.</title>
        <authorList>
            <person name="Gilroy R."/>
            <person name="Ravi A."/>
            <person name="Getino M."/>
            <person name="Pursley I."/>
            <person name="Horton D.L."/>
            <person name="Alikhan N.F."/>
            <person name="Baker D."/>
            <person name="Gharbi K."/>
            <person name="Hall N."/>
            <person name="Watson M."/>
            <person name="Adriaenssens E.M."/>
            <person name="Foster-Nyarko E."/>
            <person name="Jarju S."/>
            <person name="Secka A."/>
            <person name="Antonio M."/>
            <person name="Oren A."/>
            <person name="Chaudhuri R.R."/>
            <person name="La Ragione R."/>
            <person name="Hildebrand F."/>
            <person name="Pallen M.J."/>
        </authorList>
    </citation>
    <scope>NUCLEOTIDE SEQUENCE</scope>
    <source>
        <strain evidence="4">ChiHcec3-11533</strain>
    </source>
</reference>
<dbReference type="SUPFAM" id="SSF52091">
    <property type="entry name" value="SpoIIaa-like"/>
    <property type="match status" value="1"/>
</dbReference>
<dbReference type="Pfam" id="PF01636">
    <property type="entry name" value="APH"/>
    <property type="match status" value="1"/>
</dbReference>
<dbReference type="GO" id="GO:0043856">
    <property type="term" value="F:anti-sigma factor antagonist activity"/>
    <property type="evidence" value="ECO:0007669"/>
    <property type="project" value="InterPro"/>
</dbReference>
<dbReference type="Gene3D" id="3.30.750.24">
    <property type="entry name" value="STAS domain"/>
    <property type="match status" value="1"/>
</dbReference>
<reference evidence="4" key="1">
    <citation type="submission" date="2020-10" db="EMBL/GenBank/DDBJ databases">
        <authorList>
            <person name="Gilroy R."/>
        </authorList>
    </citation>
    <scope>NUCLEOTIDE SEQUENCE</scope>
    <source>
        <strain evidence="4">ChiHcec3-11533</strain>
    </source>
</reference>
<evidence type="ECO:0000256" key="1">
    <source>
        <dbReference type="ARBA" id="ARBA00009013"/>
    </source>
</evidence>
<gene>
    <name evidence="4" type="ORF">IAB02_07100</name>
</gene>
<dbReference type="PANTHER" id="PTHR33495">
    <property type="entry name" value="ANTI-SIGMA FACTOR ANTAGONIST TM_1081-RELATED-RELATED"/>
    <property type="match status" value="1"/>
</dbReference>
<dbReference type="SUPFAM" id="SSF56112">
    <property type="entry name" value="Protein kinase-like (PK-like)"/>
    <property type="match status" value="1"/>
</dbReference>
<evidence type="ECO:0000313" key="4">
    <source>
        <dbReference type="EMBL" id="HIU34313.1"/>
    </source>
</evidence>
<dbReference type="InterPro" id="IPR011009">
    <property type="entry name" value="Kinase-like_dom_sf"/>
</dbReference>
<accession>A0A9D1IBQ0</accession>
<dbReference type="Proteomes" id="UP000824072">
    <property type="component" value="Unassembled WGS sequence"/>
</dbReference>
<comment type="similarity">
    <text evidence="1 2">Belongs to the anti-sigma-factor antagonist family.</text>
</comment>